<evidence type="ECO:0000313" key="16">
    <source>
        <dbReference type="Proteomes" id="UP001431572"/>
    </source>
</evidence>
<feature type="domain" description="FHA" evidence="10">
    <location>
        <begin position="167"/>
        <end position="221"/>
    </location>
</feature>
<dbReference type="SUPFAM" id="SSF49879">
    <property type="entry name" value="SMAD/FHA domain"/>
    <property type="match status" value="3"/>
</dbReference>
<keyword evidence="2" id="KW-0813">Transport</keyword>
<dbReference type="PANTHER" id="PTHR43394:SF1">
    <property type="entry name" value="ATP-BINDING CASSETTE SUB-FAMILY B MEMBER 10, MITOCHONDRIAL"/>
    <property type="match status" value="1"/>
</dbReference>
<evidence type="ECO:0000259" key="12">
    <source>
        <dbReference type="PROSITE" id="PS50929"/>
    </source>
</evidence>
<protein>
    <submittedName>
        <fullName evidence="13">NHLP bacteriocin export ABC transporter permease/ATPase subunit</fullName>
    </submittedName>
</protein>
<evidence type="ECO:0000313" key="13">
    <source>
        <dbReference type="EMBL" id="NWJ47239.1"/>
    </source>
</evidence>
<evidence type="ECO:0000256" key="7">
    <source>
        <dbReference type="ARBA" id="ARBA00022989"/>
    </source>
</evidence>
<dbReference type="GO" id="GO:0015421">
    <property type="term" value="F:ABC-type oligopeptide transporter activity"/>
    <property type="evidence" value="ECO:0007669"/>
    <property type="project" value="TreeGrafter"/>
</dbReference>
<dbReference type="GO" id="GO:0005886">
    <property type="term" value="C:plasma membrane"/>
    <property type="evidence" value="ECO:0007669"/>
    <property type="project" value="UniProtKB-SubCell"/>
</dbReference>
<feature type="transmembrane region" description="Helical" evidence="9">
    <location>
        <begin position="840"/>
        <end position="864"/>
    </location>
</feature>
<keyword evidence="3" id="KW-1003">Cell membrane</keyword>
<dbReference type="InterPro" id="IPR008984">
    <property type="entry name" value="SMAD_FHA_dom_sf"/>
</dbReference>
<organism evidence="13 15">
    <name type="scientific">Candidatus Chlorohelix allophototropha</name>
    <dbReference type="NCBI Taxonomy" id="3003348"/>
    <lineage>
        <taxon>Bacteria</taxon>
        <taxon>Bacillati</taxon>
        <taxon>Chloroflexota</taxon>
        <taxon>Chloroflexia</taxon>
        <taxon>Candidatus Chloroheliales</taxon>
        <taxon>Candidatus Chloroheliaceae</taxon>
        <taxon>Candidatus Chlorohelix</taxon>
    </lineage>
</organism>
<dbReference type="InterPro" id="IPR036640">
    <property type="entry name" value="ABC1_TM_sf"/>
</dbReference>
<dbReference type="RefSeq" id="WP_341471045.1">
    <property type="nucleotide sequence ID" value="NZ_CP128400.1"/>
</dbReference>
<dbReference type="InterPro" id="IPR003439">
    <property type="entry name" value="ABC_transporter-like_ATP-bd"/>
</dbReference>
<keyword evidence="7 9" id="KW-1133">Transmembrane helix</keyword>
<sequence>MSIPAQAQPTTNMPRLLVLNGNQRGVFIPLDFESLKLKPLVLGRSTTNADVVLQSPQNLVSSRHAIISYRAEDGLLIISDPGSTNGTFVNGDRVAGNIPLFPGDWISCADVELVFLLPGPVGAPPPKPARYQVEDNSPGMARLEVVASNIPNLPPGSFCRLTPTRSFVIGRNQSNDMRLIEQGDAQRMVSRKQAEIRWSEQGYLIYDPGATNPSLVNGNPLVGSMLLKEGDTIVIASTTLRFRAPRKPFGGKEKPSAAKTDSRMVVLRHASRLPLYLGPERLGLPQLQEIIIGRDKDGLLRLMDVSISRRHARLFYQNGQLMVDDLGSANGTFVNRELVLQPTQLKLGDHLQIGEFEFVVEDSSQPGSQPVPLGAPVTMQLALEQGAVRVAPAPRVTGFISVVPKPLPPPADYKGTFEEICEKLGTIVNKGGNEPFLLDDPDSFWLVKKGKVEVFAVQLSEGKPVNARHHICSVVPGQALIGLDSARYGGGLGLLGVAVPDTHLLKVPAYHLRYMVKEPQLTGNLSQMLEDWIDHLSRSISGESSTSPIEAALEVGAELELIAQQRVGLKKSGLWVKLLEGSALYFGEEELGSDTGETVFPVFGNSWLLVPSKCRLKPIPSQEILTDPRLWEGLDQFHEIFFRIKVTNIRLMTFEEINRLRRKAEYDTAVAQTALGNLSSIFEDRKAGEEPAYRATRNLLLNACRMIGEARGILIQTAREQFDASGRSNPLDDIARASRIRIREVTLEPDWWKQDIGALLGYWNEGVAGKEAGSPLALLPLSSKRYEVVDPADNSRTVITREIAAQISNTAYVFYRPFPLRIFKAWELIRFGTRGSSGDLVNLLLLSIGVGLLALFIPAITGFLFDTVTPTGNRSLLFQVVVGLIVVTLASVAFQFTRGIAILRFETRLELSTQAALWDKLLELPTSFFRKYTVGDLAVRAMGLDVILQLVGGNVITAVLGSVFSIFSFFQLFAYDAGLAFVALGLIALTLLAVIIFSLWELRFQRTLTELQGKVSGLVLQLITGIAKLRVAGAETRAFGVWAREFTKQRRIAYKARTVSNYQQVFNSILPIITSAVIFAAVDSFKKQGTLTTGSFLAFVAAFGQFQAAMITMVAAFTSVLQAIPLYERIRVILDAEPEVQSGKINPGELNGDIELNHVSFRYSPETPYILNDVSLHIRAGQFIAIVGPSGSGKSTIFRLLLGFEKPESGSILFDNQDLSELDLSAVRRRTGVVMQNGKLMPGDILSNIIGSSPFTVEEAWEAARMAGLEDDIKQMPMGMFTLISEGGSTLSGGQRQRLMIARSIIGKPRILLFDEATSALDNQTQAIVSRSLENLQATRIVIAHRLSTIINADCIYVLQGGNIAEFGTFQELMSRDGLFKDLASRQLA</sequence>
<dbReference type="SUPFAM" id="SSF90123">
    <property type="entry name" value="ABC transporter transmembrane region"/>
    <property type="match status" value="1"/>
</dbReference>
<dbReference type="InterPro" id="IPR000253">
    <property type="entry name" value="FHA_dom"/>
</dbReference>
<keyword evidence="16" id="KW-1185">Reference proteome</keyword>
<feature type="domain" description="ABC transporter" evidence="11">
    <location>
        <begin position="1154"/>
        <end position="1386"/>
    </location>
</feature>
<evidence type="ECO:0000256" key="9">
    <source>
        <dbReference type="SAM" id="Phobius"/>
    </source>
</evidence>
<feature type="domain" description="FHA" evidence="10">
    <location>
        <begin position="290"/>
        <end position="339"/>
    </location>
</feature>
<dbReference type="SUPFAM" id="SSF52540">
    <property type="entry name" value="P-loop containing nucleoside triphosphate hydrolases"/>
    <property type="match status" value="1"/>
</dbReference>
<keyword evidence="4 9" id="KW-0812">Transmembrane</keyword>
<dbReference type="SMART" id="SM00240">
    <property type="entry name" value="FHA"/>
    <property type="match status" value="3"/>
</dbReference>
<dbReference type="SMART" id="SM00382">
    <property type="entry name" value="AAA"/>
    <property type="match status" value="1"/>
</dbReference>
<dbReference type="PROSITE" id="PS50893">
    <property type="entry name" value="ABC_TRANSPORTER_2"/>
    <property type="match status" value="1"/>
</dbReference>
<keyword evidence="5" id="KW-0547">Nucleotide-binding</keyword>
<feature type="domain" description="FHA" evidence="10">
    <location>
        <begin position="40"/>
        <end position="94"/>
    </location>
</feature>
<dbReference type="PROSITE" id="PS50929">
    <property type="entry name" value="ABC_TM1F"/>
    <property type="match status" value="1"/>
</dbReference>
<dbReference type="InterPro" id="IPR011527">
    <property type="entry name" value="ABC1_TM_dom"/>
</dbReference>
<evidence type="ECO:0000256" key="1">
    <source>
        <dbReference type="ARBA" id="ARBA00004651"/>
    </source>
</evidence>
<dbReference type="InterPro" id="IPR003593">
    <property type="entry name" value="AAA+_ATPase"/>
</dbReference>
<dbReference type="Gene3D" id="1.20.1560.10">
    <property type="entry name" value="ABC transporter type 1, transmembrane domain"/>
    <property type="match status" value="1"/>
</dbReference>
<dbReference type="CDD" id="cd00060">
    <property type="entry name" value="FHA"/>
    <property type="match status" value="3"/>
</dbReference>
<dbReference type="PANTHER" id="PTHR43394">
    <property type="entry name" value="ATP-DEPENDENT PERMEASE MDL1, MITOCHONDRIAL"/>
    <property type="match status" value="1"/>
</dbReference>
<dbReference type="Proteomes" id="UP000521676">
    <property type="component" value="Unassembled WGS sequence"/>
</dbReference>
<dbReference type="NCBIfam" id="TIGR03797">
    <property type="entry name" value="NHLM_micro_ABC2"/>
    <property type="match status" value="1"/>
</dbReference>
<feature type="domain" description="ABC transmembrane type-1" evidence="12">
    <location>
        <begin position="843"/>
        <end position="1122"/>
    </location>
</feature>
<dbReference type="Gene3D" id="2.60.200.20">
    <property type="match status" value="3"/>
</dbReference>
<dbReference type="Proteomes" id="UP001431572">
    <property type="component" value="Chromosome 2"/>
</dbReference>
<evidence type="ECO:0000256" key="3">
    <source>
        <dbReference type="ARBA" id="ARBA00022475"/>
    </source>
</evidence>
<feature type="transmembrane region" description="Helical" evidence="9">
    <location>
        <begin position="876"/>
        <end position="896"/>
    </location>
</feature>
<evidence type="ECO:0000313" key="15">
    <source>
        <dbReference type="Proteomes" id="UP000521676"/>
    </source>
</evidence>
<evidence type="ECO:0000259" key="10">
    <source>
        <dbReference type="PROSITE" id="PS50006"/>
    </source>
</evidence>
<evidence type="ECO:0000256" key="2">
    <source>
        <dbReference type="ARBA" id="ARBA00022448"/>
    </source>
</evidence>
<feature type="transmembrane region" description="Helical" evidence="9">
    <location>
        <begin position="1065"/>
        <end position="1082"/>
    </location>
</feature>
<dbReference type="Pfam" id="PF00664">
    <property type="entry name" value="ABC_membrane"/>
    <property type="match status" value="1"/>
</dbReference>
<dbReference type="InterPro" id="IPR017871">
    <property type="entry name" value="ABC_transporter-like_CS"/>
</dbReference>
<reference evidence="14" key="2">
    <citation type="journal article" date="2024" name="Nature">
        <title>Anoxygenic phototroph of the Chloroflexota uses a type I reaction centre.</title>
        <authorList>
            <person name="Tsuji J.M."/>
            <person name="Shaw N.A."/>
            <person name="Nagashima S."/>
            <person name="Venkiteswaran J.J."/>
            <person name="Schiff S.L."/>
            <person name="Watanabe T."/>
            <person name="Fukui M."/>
            <person name="Hanada S."/>
            <person name="Tank M."/>
            <person name="Neufeld J.D."/>
        </authorList>
    </citation>
    <scope>NUCLEOTIDE SEQUENCE</scope>
    <source>
        <strain evidence="14">L227-S17</strain>
    </source>
</reference>
<dbReference type="Pfam" id="PF00005">
    <property type="entry name" value="ABC_tran"/>
    <property type="match status" value="1"/>
</dbReference>
<dbReference type="InterPro" id="IPR039421">
    <property type="entry name" value="Type_1_exporter"/>
</dbReference>
<comment type="subcellular location">
    <subcellularLocation>
        <location evidence="1">Cell membrane</location>
        <topology evidence="1">Multi-pass membrane protein</topology>
    </subcellularLocation>
</comment>
<feature type="transmembrane region" description="Helical" evidence="9">
    <location>
        <begin position="1094"/>
        <end position="1121"/>
    </location>
</feature>
<accession>A0A8T7M5B3</accession>
<dbReference type="Pfam" id="PF00498">
    <property type="entry name" value="FHA"/>
    <property type="match status" value="3"/>
</dbReference>
<proteinExistence type="predicted"/>
<keyword evidence="6" id="KW-0067">ATP-binding</keyword>
<dbReference type="FunFam" id="3.40.50.300:FF:000299">
    <property type="entry name" value="ABC transporter ATP-binding protein/permease"/>
    <property type="match status" value="1"/>
</dbReference>
<dbReference type="GO" id="GO:0016887">
    <property type="term" value="F:ATP hydrolysis activity"/>
    <property type="evidence" value="ECO:0007669"/>
    <property type="project" value="InterPro"/>
</dbReference>
<reference evidence="13 15" key="1">
    <citation type="submission" date="2020-06" db="EMBL/GenBank/DDBJ databases">
        <title>Anoxygenic phototrophic Chloroflexota member uses a Type I reaction center.</title>
        <authorList>
            <person name="Tsuji J.M."/>
            <person name="Shaw N.A."/>
            <person name="Nagashima S."/>
            <person name="Venkiteswaran J."/>
            <person name="Schiff S.L."/>
            <person name="Hanada S."/>
            <person name="Tank M."/>
            <person name="Neufeld J.D."/>
        </authorList>
    </citation>
    <scope>NUCLEOTIDE SEQUENCE [LARGE SCALE GENOMIC DNA]</scope>
    <source>
        <strain evidence="13">L227-S17</strain>
    </source>
</reference>
<evidence type="ECO:0000256" key="5">
    <source>
        <dbReference type="ARBA" id="ARBA00022741"/>
    </source>
</evidence>
<dbReference type="Gene3D" id="3.40.50.300">
    <property type="entry name" value="P-loop containing nucleotide triphosphate hydrolases"/>
    <property type="match status" value="1"/>
</dbReference>
<dbReference type="InterPro" id="IPR027417">
    <property type="entry name" value="P-loop_NTPase"/>
</dbReference>
<dbReference type="EMBL" id="JACATZ010000003">
    <property type="protein sequence ID" value="NWJ47239.1"/>
    <property type="molecule type" value="Genomic_DNA"/>
</dbReference>
<dbReference type="PROSITE" id="PS00211">
    <property type="entry name" value="ABC_TRANSPORTER_1"/>
    <property type="match status" value="1"/>
</dbReference>
<feature type="transmembrane region" description="Helical" evidence="9">
    <location>
        <begin position="950"/>
        <end position="973"/>
    </location>
</feature>
<gene>
    <name evidence="13" type="ORF">HXX08_15360</name>
    <name evidence="14" type="ORF">OZ401_002753</name>
</gene>
<dbReference type="InterPro" id="IPR022515">
    <property type="entry name" value="NHPM_micro_ABC2"/>
</dbReference>
<evidence type="ECO:0000256" key="8">
    <source>
        <dbReference type="ARBA" id="ARBA00023136"/>
    </source>
</evidence>
<dbReference type="GO" id="GO:0005524">
    <property type="term" value="F:ATP binding"/>
    <property type="evidence" value="ECO:0007669"/>
    <property type="project" value="UniProtKB-KW"/>
</dbReference>
<evidence type="ECO:0000259" key="11">
    <source>
        <dbReference type="PROSITE" id="PS50893"/>
    </source>
</evidence>
<evidence type="ECO:0000256" key="4">
    <source>
        <dbReference type="ARBA" id="ARBA00022692"/>
    </source>
</evidence>
<dbReference type="PROSITE" id="PS50006">
    <property type="entry name" value="FHA_DOMAIN"/>
    <property type="match status" value="3"/>
</dbReference>
<evidence type="ECO:0000256" key="6">
    <source>
        <dbReference type="ARBA" id="ARBA00022840"/>
    </source>
</evidence>
<dbReference type="EMBL" id="CP128400">
    <property type="protein sequence ID" value="WJW69157.1"/>
    <property type="molecule type" value="Genomic_DNA"/>
</dbReference>
<keyword evidence="8 9" id="KW-0472">Membrane</keyword>
<name>A0A8T7M5B3_9CHLR</name>
<feature type="transmembrane region" description="Helical" evidence="9">
    <location>
        <begin position="979"/>
        <end position="1000"/>
    </location>
</feature>
<evidence type="ECO:0000313" key="14">
    <source>
        <dbReference type="EMBL" id="WJW69157.1"/>
    </source>
</evidence>